<dbReference type="CDD" id="cd08662">
    <property type="entry name" value="M13"/>
    <property type="match status" value="1"/>
</dbReference>
<keyword evidence="11" id="KW-1185">Reference proteome</keyword>
<gene>
    <name evidence="10" type="ORF">MICPUN_81133</name>
</gene>
<dbReference type="PRINTS" id="PR00786">
    <property type="entry name" value="NEPRILYSIN"/>
</dbReference>
<evidence type="ECO:0000259" key="8">
    <source>
        <dbReference type="Pfam" id="PF01431"/>
    </source>
</evidence>
<proteinExistence type="inferred from homology"/>
<dbReference type="GeneID" id="8242794"/>
<dbReference type="SUPFAM" id="SSF55486">
    <property type="entry name" value="Metalloproteases ('zincins'), catalytic domain"/>
    <property type="match status" value="1"/>
</dbReference>
<dbReference type="Pfam" id="PF05649">
    <property type="entry name" value="Peptidase_M13_N"/>
    <property type="match status" value="1"/>
</dbReference>
<evidence type="ECO:0008006" key="12">
    <source>
        <dbReference type="Google" id="ProtNLM"/>
    </source>
</evidence>
<dbReference type="InterPro" id="IPR000718">
    <property type="entry name" value="Peptidase_M13"/>
</dbReference>
<dbReference type="AlphaFoldDB" id="C1E4R8"/>
<dbReference type="Proteomes" id="UP000002009">
    <property type="component" value="Chromosome 4"/>
</dbReference>
<reference evidence="10 11" key="1">
    <citation type="journal article" date="2009" name="Science">
        <title>Green evolution and dynamic adaptations revealed by genomes of the marine picoeukaryotes Micromonas.</title>
        <authorList>
            <person name="Worden A.Z."/>
            <person name="Lee J.H."/>
            <person name="Mock T."/>
            <person name="Rouze P."/>
            <person name="Simmons M.P."/>
            <person name="Aerts A.L."/>
            <person name="Allen A.E."/>
            <person name="Cuvelier M.L."/>
            <person name="Derelle E."/>
            <person name="Everett M.V."/>
            <person name="Foulon E."/>
            <person name="Grimwood J."/>
            <person name="Gundlach H."/>
            <person name="Henrissat B."/>
            <person name="Napoli C."/>
            <person name="McDonald S.M."/>
            <person name="Parker M.S."/>
            <person name="Rombauts S."/>
            <person name="Salamov A."/>
            <person name="Von Dassow P."/>
            <person name="Badger J.H."/>
            <person name="Coutinho P.M."/>
            <person name="Demir E."/>
            <person name="Dubchak I."/>
            <person name="Gentemann C."/>
            <person name="Eikrem W."/>
            <person name="Gready J.E."/>
            <person name="John U."/>
            <person name="Lanier W."/>
            <person name="Lindquist E.A."/>
            <person name="Lucas S."/>
            <person name="Mayer K.F."/>
            <person name="Moreau H."/>
            <person name="Not F."/>
            <person name="Otillar R."/>
            <person name="Panaud O."/>
            <person name="Pangilinan J."/>
            <person name="Paulsen I."/>
            <person name="Piegu B."/>
            <person name="Poliakov A."/>
            <person name="Robbens S."/>
            <person name="Schmutz J."/>
            <person name="Toulza E."/>
            <person name="Wyss T."/>
            <person name="Zelensky A."/>
            <person name="Zhou K."/>
            <person name="Armbrust E.V."/>
            <person name="Bhattacharya D."/>
            <person name="Goodenough U.W."/>
            <person name="Van de Peer Y."/>
            <person name="Grigoriev I.V."/>
        </authorList>
    </citation>
    <scope>NUCLEOTIDE SEQUENCE [LARGE SCALE GENOMIC DNA]</scope>
    <source>
        <strain evidence="11">RCC299 / NOUM17</strain>
    </source>
</reference>
<dbReference type="InterPro" id="IPR042089">
    <property type="entry name" value="Peptidase_M13_dom_2"/>
</dbReference>
<keyword evidence="3" id="KW-0645">Protease</keyword>
<evidence type="ECO:0000256" key="6">
    <source>
        <dbReference type="ARBA" id="ARBA00022833"/>
    </source>
</evidence>
<dbReference type="Gene3D" id="3.40.390.10">
    <property type="entry name" value="Collagenase (Catalytic Domain)"/>
    <property type="match status" value="1"/>
</dbReference>
<dbReference type="GO" id="GO:0005886">
    <property type="term" value="C:plasma membrane"/>
    <property type="evidence" value="ECO:0007669"/>
    <property type="project" value="TreeGrafter"/>
</dbReference>
<keyword evidence="4" id="KW-0479">Metal-binding</keyword>
<dbReference type="GO" id="GO:0016485">
    <property type="term" value="P:protein processing"/>
    <property type="evidence" value="ECO:0007669"/>
    <property type="project" value="TreeGrafter"/>
</dbReference>
<keyword evidence="7" id="KW-0482">Metalloprotease</keyword>
<keyword evidence="6" id="KW-0862">Zinc</keyword>
<dbReference type="KEGG" id="mis:MICPUN_81133"/>
<dbReference type="GO" id="GO:0046872">
    <property type="term" value="F:metal ion binding"/>
    <property type="evidence" value="ECO:0007669"/>
    <property type="project" value="UniProtKB-KW"/>
</dbReference>
<evidence type="ECO:0000256" key="1">
    <source>
        <dbReference type="ARBA" id="ARBA00001947"/>
    </source>
</evidence>
<evidence type="ECO:0000256" key="3">
    <source>
        <dbReference type="ARBA" id="ARBA00022670"/>
    </source>
</evidence>
<dbReference type="Gene3D" id="1.10.1380.10">
    <property type="entry name" value="Neutral endopeptidase , domain2"/>
    <property type="match status" value="1"/>
</dbReference>
<protein>
    <recommendedName>
        <fullName evidence="12">M13 family peptidase</fullName>
    </recommendedName>
</protein>
<dbReference type="eggNOG" id="KOG3624">
    <property type="taxonomic scope" value="Eukaryota"/>
</dbReference>
<dbReference type="OMA" id="FGWAQVW"/>
<organism evidence="10 11">
    <name type="scientific">Micromonas commoda (strain RCC299 / NOUM17 / CCMP2709)</name>
    <name type="common">Picoplanktonic green alga</name>
    <dbReference type="NCBI Taxonomy" id="296587"/>
    <lineage>
        <taxon>Eukaryota</taxon>
        <taxon>Viridiplantae</taxon>
        <taxon>Chlorophyta</taxon>
        <taxon>Mamiellophyceae</taxon>
        <taxon>Mamiellales</taxon>
        <taxon>Mamiellaceae</taxon>
        <taxon>Micromonas</taxon>
    </lineage>
</organism>
<dbReference type="RefSeq" id="XP_002501910.1">
    <property type="nucleotide sequence ID" value="XM_002501864.1"/>
</dbReference>
<dbReference type="InterPro" id="IPR018497">
    <property type="entry name" value="Peptidase_M13_C"/>
</dbReference>
<dbReference type="InParanoid" id="C1E4R8"/>
<name>C1E4R8_MICCC</name>
<dbReference type="PANTHER" id="PTHR11733">
    <property type="entry name" value="ZINC METALLOPROTEASE FAMILY M13 NEPRILYSIN-RELATED"/>
    <property type="match status" value="1"/>
</dbReference>
<evidence type="ECO:0000256" key="4">
    <source>
        <dbReference type="ARBA" id="ARBA00022723"/>
    </source>
</evidence>
<dbReference type="InterPro" id="IPR024079">
    <property type="entry name" value="MetalloPept_cat_dom_sf"/>
</dbReference>
<evidence type="ECO:0000256" key="5">
    <source>
        <dbReference type="ARBA" id="ARBA00022801"/>
    </source>
</evidence>
<comment type="similarity">
    <text evidence="2">Belongs to the peptidase M13 family.</text>
</comment>
<comment type="cofactor">
    <cofactor evidence="1">
        <name>Zn(2+)</name>
        <dbReference type="ChEBI" id="CHEBI:29105"/>
    </cofactor>
</comment>
<evidence type="ECO:0000313" key="10">
    <source>
        <dbReference type="EMBL" id="ACO63168.1"/>
    </source>
</evidence>
<evidence type="ECO:0000256" key="7">
    <source>
        <dbReference type="ARBA" id="ARBA00023049"/>
    </source>
</evidence>
<dbReference type="OrthoDB" id="6475849at2759"/>
<dbReference type="PANTHER" id="PTHR11733:SF167">
    <property type="entry name" value="FI17812P1-RELATED"/>
    <property type="match status" value="1"/>
</dbReference>
<evidence type="ECO:0000313" key="11">
    <source>
        <dbReference type="Proteomes" id="UP000002009"/>
    </source>
</evidence>
<sequence length="671" mass="73418">MGSGSEGNPAPPRAQDDLYRHVNAEWLAANPVPAEYGRWGTFEILNDDALIKTRTLMEELGPEDKAGAWMVSGMNAASQDSHAALAPTLAIAKQLSEASGPDGDATAVARAVALLHASGVECAFSVGDMPDKKNSSHSIAALAQGGLGLPDRDYYLSEEKDRAETREKYRAHVAAMLALVGGEYADANAAAAAADDVVLIETSIAKSHLSPAERRDAEKTYNKYASCDVLPNGERFPWRAYFEALGKPEPGELNVSWPDALVAATDALIGSPGGGDSESGRQLDYKRAVLAYATFHCASSAASYLADDFVNEDFSFFGVELNGQKELKPRWKRVVSQANGAIGELVGQKYVERHFPKHAKDAAVRLVECVKGAVEDRLRELPWMSALTKEKALEKMSGFRVKIGYPDEWKDYAALELAAEAPYYSNARAAQMFEHERMLARIDAPVDRERWFMAPQQVNAYYHPMLNEIVFPAAILQPPFFDPAADPAVNFGAIGAVIGHEITHGFDDQGRKYDASGNMNDWWQPADAEQFNARAAVIVKQANDTVDCTCRNVNGELTQGENIADLGGLRLAYRAWGEYVKTNGADGQLPDNVPDNFPKDSAKRFFFSWATIWRQNITAKLAAKYIAVDPHAPPEVRVNGTVSNMPEFIASFDVKEGDGLFRTDETRVDIW</sequence>
<accession>C1E4R8</accession>
<feature type="domain" description="Peptidase M13 N-terminal" evidence="9">
    <location>
        <begin position="15"/>
        <end position="406"/>
    </location>
</feature>
<dbReference type="PROSITE" id="PS51885">
    <property type="entry name" value="NEPRILYSIN"/>
    <property type="match status" value="1"/>
</dbReference>
<evidence type="ECO:0000256" key="2">
    <source>
        <dbReference type="ARBA" id="ARBA00007357"/>
    </source>
</evidence>
<dbReference type="STRING" id="296587.C1E4R8"/>
<dbReference type="GO" id="GO:0004222">
    <property type="term" value="F:metalloendopeptidase activity"/>
    <property type="evidence" value="ECO:0007669"/>
    <property type="project" value="InterPro"/>
</dbReference>
<dbReference type="InterPro" id="IPR008753">
    <property type="entry name" value="Peptidase_M13_N"/>
</dbReference>
<dbReference type="EMBL" id="CP001325">
    <property type="protein sequence ID" value="ACO63168.1"/>
    <property type="molecule type" value="Genomic_DNA"/>
</dbReference>
<evidence type="ECO:0000259" key="9">
    <source>
        <dbReference type="Pfam" id="PF05649"/>
    </source>
</evidence>
<dbReference type="Pfam" id="PF01431">
    <property type="entry name" value="Peptidase_M13"/>
    <property type="match status" value="1"/>
</dbReference>
<keyword evidence="5" id="KW-0378">Hydrolase</keyword>
<feature type="domain" description="Peptidase M13 C-terminal" evidence="8">
    <location>
        <begin position="459"/>
        <end position="668"/>
    </location>
</feature>